<evidence type="ECO:0000313" key="6">
    <source>
        <dbReference type="Proteomes" id="UP000317371"/>
    </source>
</evidence>
<dbReference type="GO" id="GO:0019388">
    <property type="term" value="P:galactose catabolic process"/>
    <property type="evidence" value="ECO:0007669"/>
    <property type="project" value="InterPro"/>
</dbReference>
<dbReference type="PROSITE" id="PS00909">
    <property type="entry name" value="MR_MLE_2"/>
    <property type="match status" value="1"/>
</dbReference>
<dbReference type="InterPro" id="IPR013342">
    <property type="entry name" value="Mandelate_racemase_C"/>
</dbReference>
<sequence>MLIAELESRHYRIPLPTPMTDSTHGNMTHFEVVMVRLRTQNGIEGLGYTYTIGQGGAAIRSLIEEALKPVVLRKDARRVEAIWEEMWWRLHYVGRGGLASFAISAVDIAIWDLIGKHDKVPFWRLLGGHSNTVLAYIGGIDLHLSLEELLAQTRENLARGYRAIKIKVGQSHVREDVERVRAVRELIGPDIRLMVDANMRWNVETAIRTARQLQEYDVYWLEEPTIPDDVAGHARIAQEGGVPIATGENLHTLYEFRQMIQHGGIAFPEPDVTNIGGITNWLRVARLAHAHNLAVTTHGVHELHLHLLAAIPNASYLEIHSFGLERFILNPPQLQDGVMVPGEAPGHGVHFDWEALAPYLVAPRETETAPFVATA</sequence>
<dbReference type="GO" id="GO:0016853">
    <property type="term" value="F:isomerase activity"/>
    <property type="evidence" value="ECO:0007669"/>
    <property type="project" value="InterPro"/>
</dbReference>
<dbReference type="SFLD" id="SFLDG00179">
    <property type="entry name" value="mandelate_racemase"/>
    <property type="match status" value="1"/>
</dbReference>
<comment type="caution">
    <text evidence="5">The sequence shown here is derived from an EMBL/GenBank/DDBJ whole genome shotgun (WGS) entry which is preliminary data.</text>
</comment>
<proteinExistence type="predicted"/>
<evidence type="ECO:0000256" key="1">
    <source>
        <dbReference type="ARBA" id="ARBA00001946"/>
    </source>
</evidence>
<dbReference type="Proteomes" id="UP000317371">
    <property type="component" value="Unassembled WGS sequence"/>
</dbReference>
<dbReference type="SFLD" id="SFLDF00557">
    <property type="entry name" value="3_6-anhydro-alpha-L-galactonat"/>
    <property type="match status" value="1"/>
</dbReference>
<dbReference type="Pfam" id="PF13378">
    <property type="entry name" value="MR_MLE_C"/>
    <property type="match status" value="1"/>
</dbReference>
<dbReference type="InterPro" id="IPR029017">
    <property type="entry name" value="Enolase-like_N"/>
</dbReference>
<dbReference type="Gene3D" id="3.30.390.10">
    <property type="entry name" value="Enolase-like, N-terminal domain"/>
    <property type="match status" value="1"/>
</dbReference>
<dbReference type="OrthoDB" id="9775391at2"/>
<evidence type="ECO:0000259" key="4">
    <source>
        <dbReference type="SMART" id="SM00922"/>
    </source>
</evidence>
<accession>A0A540VHJ4</accession>
<evidence type="ECO:0000313" key="5">
    <source>
        <dbReference type="EMBL" id="TQE96235.1"/>
    </source>
</evidence>
<keyword evidence="3" id="KW-0460">Magnesium</keyword>
<keyword evidence="2" id="KW-0479">Metal-binding</keyword>
<dbReference type="InterPro" id="IPR046945">
    <property type="entry name" value="RHMD-like"/>
</dbReference>
<dbReference type="SFLD" id="SFLDS00001">
    <property type="entry name" value="Enolase"/>
    <property type="match status" value="1"/>
</dbReference>
<dbReference type="Gene3D" id="3.20.20.120">
    <property type="entry name" value="Enolase-like C-terminal domain"/>
    <property type="match status" value="1"/>
</dbReference>
<dbReference type="InterPro" id="IPR036849">
    <property type="entry name" value="Enolase-like_C_sf"/>
</dbReference>
<dbReference type="CDD" id="cd03316">
    <property type="entry name" value="MR_like"/>
    <property type="match status" value="1"/>
</dbReference>
<evidence type="ECO:0000256" key="3">
    <source>
        <dbReference type="ARBA" id="ARBA00022842"/>
    </source>
</evidence>
<dbReference type="GO" id="GO:0016836">
    <property type="term" value="F:hydro-lyase activity"/>
    <property type="evidence" value="ECO:0007669"/>
    <property type="project" value="TreeGrafter"/>
</dbReference>
<dbReference type="SMART" id="SM00922">
    <property type="entry name" value="MR_MLE"/>
    <property type="match status" value="1"/>
</dbReference>
<dbReference type="AlphaFoldDB" id="A0A540VHJ4"/>
<dbReference type="InterPro" id="IPR034382">
    <property type="entry name" value="AHGA_cycloisomerase"/>
</dbReference>
<keyword evidence="6" id="KW-1185">Reference proteome</keyword>
<dbReference type="EMBL" id="VIGC01000009">
    <property type="protein sequence ID" value="TQE96235.1"/>
    <property type="molecule type" value="Genomic_DNA"/>
</dbReference>
<dbReference type="PANTHER" id="PTHR13794">
    <property type="entry name" value="ENOLASE SUPERFAMILY, MANDELATE RACEMASE"/>
    <property type="match status" value="1"/>
</dbReference>
<dbReference type="GO" id="GO:0009063">
    <property type="term" value="P:amino acid catabolic process"/>
    <property type="evidence" value="ECO:0007669"/>
    <property type="project" value="InterPro"/>
</dbReference>
<dbReference type="Pfam" id="PF02746">
    <property type="entry name" value="MR_MLE_N"/>
    <property type="match status" value="1"/>
</dbReference>
<comment type="cofactor">
    <cofactor evidence="1">
        <name>Mg(2+)</name>
        <dbReference type="ChEBI" id="CHEBI:18420"/>
    </cofactor>
</comment>
<dbReference type="GO" id="GO:0000287">
    <property type="term" value="F:magnesium ion binding"/>
    <property type="evidence" value="ECO:0007669"/>
    <property type="project" value="TreeGrafter"/>
</dbReference>
<name>A0A540VHJ4_9CHLR</name>
<dbReference type="SUPFAM" id="SSF54826">
    <property type="entry name" value="Enolase N-terminal domain-like"/>
    <property type="match status" value="1"/>
</dbReference>
<protein>
    <submittedName>
        <fullName evidence="5">Mandelate racemase/muconate lactonizing enzyme family protein</fullName>
    </submittedName>
</protein>
<evidence type="ECO:0000256" key="2">
    <source>
        <dbReference type="ARBA" id="ARBA00022723"/>
    </source>
</evidence>
<feature type="domain" description="Mandelate racemase/muconate lactonizing enzyme C-terminal" evidence="4">
    <location>
        <begin position="146"/>
        <end position="243"/>
    </location>
</feature>
<dbReference type="InterPro" id="IPR029065">
    <property type="entry name" value="Enolase_C-like"/>
</dbReference>
<dbReference type="InterPro" id="IPR018110">
    <property type="entry name" value="Mandel_Rmase/mucon_lact_enz_CS"/>
</dbReference>
<gene>
    <name evidence="5" type="ORF">FKZ61_09160</name>
</gene>
<organism evidence="5 6">
    <name type="scientific">Litorilinea aerophila</name>
    <dbReference type="NCBI Taxonomy" id="1204385"/>
    <lineage>
        <taxon>Bacteria</taxon>
        <taxon>Bacillati</taxon>
        <taxon>Chloroflexota</taxon>
        <taxon>Caldilineae</taxon>
        <taxon>Caldilineales</taxon>
        <taxon>Caldilineaceae</taxon>
        <taxon>Litorilinea</taxon>
    </lineage>
</organism>
<dbReference type="SUPFAM" id="SSF51604">
    <property type="entry name" value="Enolase C-terminal domain-like"/>
    <property type="match status" value="1"/>
</dbReference>
<dbReference type="InParanoid" id="A0A540VHJ4"/>
<dbReference type="InterPro" id="IPR013341">
    <property type="entry name" value="Mandelate_racemase_N_dom"/>
</dbReference>
<dbReference type="RefSeq" id="WP_141609790.1">
    <property type="nucleotide sequence ID" value="NZ_VIGC02000009.1"/>
</dbReference>
<dbReference type="PANTHER" id="PTHR13794:SF58">
    <property type="entry name" value="MITOCHONDRIAL ENOLASE SUPERFAMILY MEMBER 1"/>
    <property type="match status" value="1"/>
</dbReference>
<reference evidence="5 6" key="1">
    <citation type="submission" date="2019-06" db="EMBL/GenBank/DDBJ databases">
        <title>Genome sequence of Litorilinea aerophila BAA-2444.</title>
        <authorList>
            <person name="Maclea K.S."/>
            <person name="Maurais E.G."/>
            <person name="Iannazzi L.C."/>
        </authorList>
    </citation>
    <scope>NUCLEOTIDE SEQUENCE [LARGE SCALE GENOMIC DNA]</scope>
    <source>
        <strain evidence="5 6">ATCC BAA-2444</strain>
    </source>
</reference>